<proteinExistence type="predicted"/>
<organism evidence="1 2">
    <name type="scientific">Favolaschia claudopus</name>
    <dbReference type="NCBI Taxonomy" id="2862362"/>
    <lineage>
        <taxon>Eukaryota</taxon>
        <taxon>Fungi</taxon>
        <taxon>Dikarya</taxon>
        <taxon>Basidiomycota</taxon>
        <taxon>Agaricomycotina</taxon>
        <taxon>Agaricomycetes</taxon>
        <taxon>Agaricomycetidae</taxon>
        <taxon>Agaricales</taxon>
        <taxon>Marasmiineae</taxon>
        <taxon>Mycenaceae</taxon>
        <taxon>Favolaschia</taxon>
    </lineage>
</organism>
<accession>A0AAW0BSW3</accession>
<evidence type="ECO:0000313" key="2">
    <source>
        <dbReference type="Proteomes" id="UP001362999"/>
    </source>
</evidence>
<dbReference type="AlphaFoldDB" id="A0AAW0BSW3"/>
<sequence length="327" mass="37181">MRLLKASFVTYFRYQLFGDCRIHTPSPKHPPAHIGFFDILSMEPVLPSELEREIFETAAIQDKAVIPSFLRVCHRVHEWIEPLLYRVIVFSESEKHQSSVLALQSKSAEFKHAVRHAAVYSDKYASSAQELLPQLVSIESLVIAGDCPLELLDVMDTLHLSTLLLSIPSFSPQWPRSTLPRALFRSVTHLTVYLGSVDDEVASWEDWSILTSLPALTHLCMDDTLAPDLLQSIVENCNRLVAVIIAYWDGPWLKHTAIELAQNLPVSDPRVIVTMIDDFDKAWPREAHSGNDLWARVDAFLVRKRRGEIESSVYFMYDETDDAHSTL</sequence>
<comment type="caution">
    <text evidence="1">The sequence shown here is derived from an EMBL/GenBank/DDBJ whole genome shotgun (WGS) entry which is preliminary data.</text>
</comment>
<evidence type="ECO:0008006" key="3">
    <source>
        <dbReference type="Google" id="ProtNLM"/>
    </source>
</evidence>
<evidence type="ECO:0000313" key="1">
    <source>
        <dbReference type="EMBL" id="KAK7029985.1"/>
    </source>
</evidence>
<reference evidence="1 2" key="1">
    <citation type="journal article" date="2024" name="J Genomics">
        <title>Draft genome sequencing and assembly of Favolaschia claudopus CIRM-BRFM 2984 isolated from oak limbs.</title>
        <authorList>
            <person name="Navarro D."/>
            <person name="Drula E."/>
            <person name="Chaduli D."/>
            <person name="Cazenave R."/>
            <person name="Ahrendt S."/>
            <person name="Wang J."/>
            <person name="Lipzen A."/>
            <person name="Daum C."/>
            <person name="Barry K."/>
            <person name="Grigoriev I.V."/>
            <person name="Favel A."/>
            <person name="Rosso M.N."/>
            <person name="Martin F."/>
        </authorList>
    </citation>
    <scope>NUCLEOTIDE SEQUENCE [LARGE SCALE GENOMIC DNA]</scope>
    <source>
        <strain evidence="1 2">CIRM-BRFM 2984</strain>
    </source>
</reference>
<name>A0AAW0BSW3_9AGAR</name>
<keyword evidence="2" id="KW-1185">Reference proteome</keyword>
<protein>
    <recommendedName>
        <fullName evidence="3">F-box domain-containing protein</fullName>
    </recommendedName>
</protein>
<gene>
    <name evidence="1" type="ORF">R3P38DRAFT_2621990</name>
</gene>
<dbReference type="Proteomes" id="UP001362999">
    <property type="component" value="Unassembled WGS sequence"/>
</dbReference>
<dbReference type="EMBL" id="JAWWNJ010000026">
    <property type="protein sequence ID" value="KAK7029985.1"/>
    <property type="molecule type" value="Genomic_DNA"/>
</dbReference>